<comment type="caution">
    <text evidence="2">The sequence shown here is derived from an EMBL/GenBank/DDBJ whole genome shotgun (WGS) entry which is preliminary data.</text>
</comment>
<accession>A0A015K605</accession>
<dbReference type="Gene3D" id="1.10.510.10">
    <property type="entry name" value="Transferase(Phosphotransferase) domain 1"/>
    <property type="match status" value="2"/>
</dbReference>
<evidence type="ECO:0000313" key="3">
    <source>
        <dbReference type="Proteomes" id="UP000022910"/>
    </source>
</evidence>
<protein>
    <submittedName>
        <fullName evidence="2">Rad53p</fullName>
    </submittedName>
</protein>
<dbReference type="PROSITE" id="PS50011">
    <property type="entry name" value="PROTEIN_KINASE_DOM"/>
    <property type="match status" value="1"/>
</dbReference>
<dbReference type="SUPFAM" id="SSF56112">
    <property type="entry name" value="Protein kinase-like (PK-like)"/>
    <property type="match status" value="3"/>
</dbReference>
<feature type="domain" description="Protein kinase" evidence="1">
    <location>
        <begin position="1020"/>
        <end position="1295"/>
    </location>
</feature>
<dbReference type="Pfam" id="PF00069">
    <property type="entry name" value="Pkinase"/>
    <property type="match status" value="1"/>
</dbReference>
<evidence type="ECO:0000259" key="1">
    <source>
        <dbReference type="PROSITE" id="PS50011"/>
    </source>
</evidence>
<proteinExistence type="predicted"/>
<dbReference type="GO" id="GO:0004674">
    <property type="term" value="F:protein serine/threonine kinase activity"/>
    <property type="evidence" value="ECO:0007669"/>
    <property type="project" value="TreeGrafter"/>
</dbReference>
<dbReference type="InterPro" id="IPR011009">
    <property type="entry name" value="Kinase-like_dom_sf"/>
</dbReference>
<sequence length="1425" mass="167261">MASQNNIKCKNCSDFYTNIKHKWCKPCQINKVNSLKNNIANSTSGNEKIDYFIQEAQLKFESYKDTIVEWIPYNQFSDIKEISKGNFATVYSAIWNDGPLQHDEHYEELRRTSNKEVILKRLYNLQNIINDLLYEARVYSIEKRKYAYLKIYGISQNPDTKDYILVFNDGYCLNCGKIVYTYKWCRSCQINNLKNRFENWTSGNEKIDRFIQKMQLMISYYDDIIVEWIPYGQFNNIKEISKSDFTAIYSAKWKDGLLQFDKNCRELKRELNKEVALKYFYSSQNINDFLFEIKSYSINKFSTIPWIYGISKNPDTKDYIVVLSNDYCENCSELYTDIYYKWCKPCLLNNLRINFNFTSWTSGNEKIDELIQEMQLKINKWNDIIVEWVPYNQFNDVKEISKSNFAAVYLAVWKDGPLQRDEHNEELKRTPNKEIALKCLYNSQSFTNDEFLKEVKSYSIEVNSYNRILNMYGISQNPNTKDYIIVLDNAYCENCSEVYTNIREKWCKTCQLNNFKKYFSHEISRNEKIDDFIQEMQFEINKWNDIIIEWIPYNQFINIKEIGEIGFTTIYSAIWKNGPLQHDKHYGILKRISDKKVTLRCLHNSQKITNEFLNEVVKEFSIVKEESSLPNLFGISQNPDTQDYIIVVDNDRCETCNKIYTVICRKWCNPCVLNNLRKAFVNWTSGNEIIDNFIQEMQLKINNCNDLIVEWIPYNQFNNIKEIIKNDSFAVYTASSNQVFSNVLLKKFFNSQNITNEFLNEIKSYSIHMFDSIPIICGISQNPDTKDYIIVFQNGCCKKCGKTYTVTNIGCKPCQINSLKQNFANWTSGNKEIDELIKEIQLEGGNYGDTIVEWISYNQFNNIKKISNKDASNIRYSAIWMEGPLHYGYEFERLLSYKKVVLKYLCNSQDVNNEFLNEIKTYSINNNGKENPNLYGISQYPADTKDYIIVLQDSYCKNCGKLYTELHYEWCKPCQINNLKQNFAIWTSGNKEVDNLIQGMQLKIDHYDDIIVEWIPYNQFTDIKKIGKGGFATIYSAIWEDGPLVNDYGHDGKLKRIPNKEVALKCLDNSQNINNEFLNEIKEYSIKCRDVILNLYGISQNPVTKDYIMVLDYADGGNINNYSYININWYWFEKLNVLNYIILGLKKIHENKMVHRDFHTGNILLSLMATDERSGNVFSRTYISDMGLCGEVGNIDNKKIYGVMPYVAPEVLRGKPYTQTADIYSFGMIMYFIATKKQPFANCAHDKILALNICNGIRPEINEKEVPKCYIDLMKRCWDSDQYNRPSAIEVHELIELFCNSCSYRMGANKDKEIEKQFKEAEEYRKANYLSIGNSQLTNHHPQAYYTSRLLNPFTKDLPKYDDINNKNSVNIVDSMEVSTEDESLNPFTKDLSKYDNINNNSVEIFDFTKISTEDESKNKQSEEK</sequence>
<reference evidence="2 3" key="1">
    <citation type="submission" date="2014-02" db="EMBL/GenBank/DDBJ databases">
        <title>Single nucleus genome sequencing reveals high similarity among nuclei of an endomycorrhizal fungus.</title>
        <authorList>
            <person name="Lin K."/>
            <person name="Geurts R."/>
            <person name="Zhang Z."/>
            <person name="Limpens E."/>
            <person name="Saunders D.G."/>
            <person name="Mu D."/>
            <person name="Pang E."/>
            <person name="Cao H."/>
            <person name="Cha H."/>
            <person name="Lin T."/>
            <person name="Zhou Q."/>
            <person name="Shang Y."/>
            <person name="Li Y."/>
            <person name="Ivanov S."/>
            <person name="Sharma T."/>
            <person name="Velzen R.V."/>
            <person name="Ruijter N.D."/>
            <person name="Aanen D.K."/>
            <person name="Win J."/>
            <person name="Kamoun S."/>
            <person name="Bisseling T."/>
            <person name="Huang S."/>
        </authorList>
    </citation>
    <scope>NUCLEOTIDE SEQUENCE [LARGE SCALE GENOMIC DNA]</scope>
    <source>
        <strain evidence="3">DAOM197198w</strain>
    </source>
</reference>
<dbReference type="HOGENOM" id="CLU_000288_7_8_1"/>
<name>A0A015K605_RHIIW</name>
<dbReference type="Proteomes" id="UP000022910">
    <property type="component" value="Unassembled WGS sequence"/>
</dbReference>
<keyword evidence="3" id="KW-1185">Reference proteome</keyword>
<organism evidence="2 3">
    <name type="scientific">Rhizophagus irregularis (strain DAOM 197198w)</name>
    <name type="common">Glomus intraradices</name>
    <dbReference type="NCBI Taxonomy" id="1432141"/>
    <lineage>
        <taxon>Eukaryota</taxon>
        <taxon>Fungi</taxon>
        <taxon>Fungi incertae sedis</taxon>
        <taxon>Mucoromycota</taxon>
        <taxon>Glomeromycotina</taxon>
        <taxon>Glomeromycetes</taxon>
        <taxon>Glomerales</taxon>
        <taxon>Glomeraceae</taxon>
        <taxon>Rhizophagus</taxon>
    </lineage>
</organism>
<dbReference type="GO" id="GO:0005524">
    <property type="term" value="F:ATP binding"/>
    <property type="evidence" value="ECO:0007669"/>
    <property type="project" value="InterPro"/>
</dbReference>
<dbReference type="EMBL" id="JEMT01012625">
    <property type="protein sequence ID" value="EXX75025.1"/>
    <property type="molecule type" value="Genomic_DNA"/>
</dbReference>
<dbReference type="OrthoDB" id="2322268at2759"/>
<dbReference type="PANTHER" id="PTHR44329">
    <property type="entry name" value="SERINE/THREONINE-PROTEIN KINASE TNNI3K-RELATED"/>
    <property type="match status" value="1"/>
</dbReference>
<evidence type="ECO:0000313" key="2">
    <source>
        <dbReference type="EMBL" id="EXX75025.1"/>
    </source>
</evidence>
<gene>
    <name evidence="2" type="ORF">RirG_045630</name>
</gene>
<dbReference type="InterPro" id="IPR051681">
    <property type="entry name" value="Ser/Thr_Kinases-Pseudokinases"/>
</dbReference>
<dbReference type="InterPro" id="IPR000719">
    <property type="entry name" value="Prot_kinase_dom"/>
</dbReference>